<accession>A0A6A4HEE3</accession>
<evidence type="ECO:0000256" key="2">
    <source>
        <dbReference type="ARBA" id="ARBA00010139"/>
    </source>
</evidence>
<dbReference type="InterPro" id="IPR020946">
    <property type="entry name" value="Flavin_mOase-like"/>
</dbReference>
<keyword evidence="5" id="KW-0521">NADP</keyword>
<dbReference type="GO" id="GO:0050661">
    <property type="term" value="F:NADP binding"/>
    <property type="evidence" value="ECO:0007669"/>
    <property type="project" value="InterPro"/>
</dbReference>
<name>A0A6A4HEE3_9AGAR</name>
<organism evidence="8 9">
    <name type="scientific">Gymnopus androsaceus JB14</name>
    <dbReference type="NCBI Taxonomy" id="1447944"/>
    <lineage>
        <taxon>Eukaryota</taxon>
        <taxon>Fungi</taxon>
        <taxon>Dikarya</taxon>
        <taxon>Basidiomycota</taxon>
        <taxon>Agaricomycotina</taxon>
        <taxon>Agaricomycetes</taxon>
        <taxon>Agaricomycetidae</taxon>
        <taxon>Agaricales</taxon>
        <taxon>Marasmiineae</taxon>
        <taxon>Omphalotaceae</taxon>
        <taxon>Gymnopus</taxon>
    </lineage>
</organism>
<keyword evidence="7" id="KW-0503">Monooxygenase</keyword>
<dbReference type="OrthoDB" id="66881at2759"/>
<dbReference type="GO" id="GO:0050660">
    <property type="term" value="F:flavin adenine dinucleotide binding"/>
    <property type="evidence" value="ECO:0007669"/>
    <property type="project" value="InterPro"/>
</dbReference>
<dbReference type="AlphaFoldDB" id="A0A6A4HEE3"/>
<dbReference type="InterPro" id="IPR036188">
    <property type="entry name" value="FAD/NAD-bd_sf"/>
</dbReference>
<evidence type="ECO:0000256" key="3">
    <source>
        <dbReference type="ARBA" id="ARBA00022630"/>
    </source>
</evidence>
<dbReference type="Gene3D" id="3.50.50.60">
    <property type="entry name" value="FAD/NAD(P)-binding domain"/>
    <property type="match status" value="2"/>
</dbReference>
<evidence type="ECO:0000313" key="9">
    <source>
        <dbReference type="Proteomes" id="UP000799118"/>
    </source>
</evidence>
<sequence>MTETQEYDVLVIGSGFSGIHQLINLRKQGLTVKILEAGSDLGGTWYWNRYPGARVESEVPIYQFSDPELWKDWTWSERFPGWKEIQEYFQYVDRKLGIKQDVLFSSRVVSAVWNDTTDRWMLTTEDGRVFRSQFLSLCTGVGSKPYIPDFKGLDTFKGQVHHTARWPAECNLAEKRVGIIGTGSTGVQVIEEISPIVSHLTVFQRTPHLALPMRQRQISVEEQEKQKNDIYPILFSRRLQTFSGLLHDLNPKPTMDATPEERISFYEDKWEKGAFHFWLGAYKDLFTNQQANDEAYAFWRKKVRERIPNPELQEILAPMQAPHPFGMKQPSLEQRYFEVYSQPNVTLVDIKKDEIEEITLNGLKISDGPILATGFDMVTGGITAIDIRGQDGIPIKEKWSSGIRSYLGLASATYPNMFWIYGPHSPASFSNGPTTIEFTSEWIINLIKHMKDNQISSVAPTEKAQNLYSEKVSRLGAAGLWLRAKRSWFMGANIPGKKTEMLQFPGGVPVYTKLCNDEAKNGYKGFHTKPEVVRKKGYGSVQDLNDG</sequence>
<keyword evidence="9" id="KW-1185">Reference proteome</keyword>
<evidence type="ECO:0000313" key="8">
    <source>
        <dbReference type="EMBL" id="KAE9396792.1"/>
    </source>
</evidence>
<keyword evidence="6" id="KW-0560">Oxidoreductase</keyword>
<dbReference type="GO" id="GO:0004499">
    <property type="term" value="F:N,N-dimethylaniline monooxygenase activity"/>
    <property type="evidence" value="ECO:0007669"/>
    <property type="project" value="InterPro"/>
</dbReference>
<evidence type="ECO:0000256" key="4">
    <source>
        <dbReference type="ARBA" id="ARBA00022827"/>
    </source>
</evidence>
<dbReference type="PANTHER" id="PTHR43098">
    <property type="entry name" value="L-ORNITHINE N(5)-MONOOXYGENASE-RELATED"/>
    <property type="match status" value="1"/>
</dbReference>
<protein>
    <submittedName>
        <fullName evidence="8">Cyclopentanone 1,2-monooxygenase</fullName>
    </submittedName>
</protein>
<dbReference type="Proteomes" id="UP000799118">
    <property type="component" value="Unassembled WGS sequence"/>
</dbReference>
<dbReference type="InterPro" id="IPR050775">
    <property type="entry name" value="FAD-binding_Monooxygenases"/>
</dbReference>
<dbReference type="PANTHER" id="PTHR43098:SF3">
    <property type="entry name" value="L-ORNITHINE N(5)-MONOOXYGENASE-RELATED"/>
    <property type="match status" value="1"/>
</dbReference>
<comment type="cofactor">
    <cofactor evidence="1">
        <name>FAD</name>
        <dbReference type="ChEBI" id="CHEBI:57692"/>
    </cofactor>
</comment>
<evidence type="ECO:0000256" key="7">
    <source>
        <dbReference type="ARBA" id="ARBA00023033"/>
    </source>
</evidence>
<comment type="similarity">
    <text evidence="2">Belongs to the FAD-binding monooxygenase family.</text>
</comment>
<proteinExistence type="inferred from homology"/>
<dbReference type="EMBL" id="ML769508">
    <property type="protein sequence ID" value="KAE9396792.1"/>
    <property type="molecule type" value="Genomic_DNA"/>
</dbReference>
<evidence type="ECO:0000256" key="1">
    <source>
        <dbReference type="ARBA" id="ARBA00001974"/>
    </source>
</evidence>
<evidence type="ECO:0000256" key="6">
    <source>
        <dbReference type="ARBA" id="ARBA00023002"/>
    </source>
</evidence>
<keyword evidence="3" id="KW-0285">Flavoprotein</keyword>
<gene>
    <name evidence="8" type="ORF">BT96DRAFT_977333</name>
</gene>
<dbReference type="SUPFAM" id="SSF51905">
    <property type="entry name" value="FAD/NAD(P)-binding domain"/>
    <property type="match status" value="2"/>
</dbReference>
<evidence type="ECO:0000256" key="5">
    <source>
        <dbReference type="ARBA" id="ARBA00022857"/>
    </source>
</evidence>
<reference evidence="8" key="1">
    <citation type="journal article" date="2019" name="Environ. Microbiol.">
        <title>Fungal ecological strategies reflected in gene transcription - a case study of two litter decomposers.</title>
        <authorList>
            <person name="Barbi F."/>
            <person name="Kohler A."/>
            <person name="Barry K."/>
            <person name="Baskaran P."/>
            <person name="Daum C."/>
            <person name="Fauchery L."/>
            <person name="Ihrmark K."/>
            <person name="Kuo A."/>
            <person name="LaButti K."/>
            <person name="Lipzen A."/>
            <person name="Morin E."/>
            <person name="Grigoriev I.V."/>
            <person name="Henrissat B."/>
            <person name="Lindahl B."/>
            <person name="Martin F."/>
        </authorList>
    </citation>
    <scope>NUCLEOTIDE SEQUENCE</scope>
    <source>
        <strain evidence="8">JB14</strain>
    </source>
</reference>
<dbReference type="Pfam" id="PF00743">
    <property type="entry name" value="FMO-like"/>
    <property type="match status" value="1"/>
</dbReference>
<keyword evidence="4" id="KW-0274">FAD</keyword>